<dbReference type="EMBL" id="LCZJ02000022">
    <property type="protein sequence ID" value="KTD86266.1"/>
    <property type="molecule type" value="Genomic_DNA"/>
</dbReference>
<reference evidence="1 2" key="1">
    <citation type="journal article" date="2015" name="Int. Biodeterior. Biodegradation">
        <title>Physiological and genetic screening methods for the isolation of methyl tert-butyl ether-degrading bacteria for bioremediation purposes.</title>
        <authorList>
            <person name="Guisado I.M."/>
            <person name="Purswani J."/>
            <person name="Gonzalez Lopez J."/>
            <person name="Pozo C."/>
        </authorList>
    </citation>
    <scope>NUCLEOTIDE SEQUENCE [LARGE SCALE GENOMIC DNA]</scope>
    <source>
        <strain evidence="1 2">SH7</strain>
    </source>
</reference>
<dbReference type="OrthoDB" id="2660939at2"/>
<dbReference type="InterPro" id="IPR023833">
    <property type="entry name" value="Signal_pept_SipW-depend-type"/>
</dbReference>
<dbReference type="RefSeq" id="WP_060623917.1">
    <property type="nucleotide sequence ID" value="NZ_LCZJ02000022.1"/>
</dbReference>
<proteinExistence type="predicted"/>
<dbReference type="Pfam" id="PF12389">
    <property type="entry name" value="Peptidase_M73"/>
    <property type="match status" value="1"/>
</dbReference>
<accession>A0A0W1AY58</accession>
<keyword evidence="1" id="KW-0132">Cell division</keyword>
<dbReference type="AlphaFoldDB" id="A0A0W1AY58"/>
<keyword evidence="1" id="KW-0131">Cell cycle</keyword>
<comment type="caution">
    <text evidence="1">The sequence shown here is derived from an EMBL/GenBank/DDBJ whole genome shotgun (WGS) entry which is preliminary data.</text>
</comment>
<evidence type="ECO:0000313" key="2">
    <source>
        <dbReference type="Proteomes" id="UP000054709"/>
    </source>
</evidence>
<evidence type="ECO:0000313" key="1">
    <source>
        <dbReference type="EMBL" id="KTD86266.1"/>
    </source>
</evidence>
<protein>
    <submittedName>
        <fullName evidence="1">Cell division protein FtsN</fullName>
    </submittedName>
</protein>
<dbReference type="InterPro" id="IPR022121">
    <property type="entry name" value="Peptidase_M73_camelysin"/>
</dbReference>
<dbReference type="NCBIfam" id="TIGR04088">
    <property type="entry name" value="cognate_SipW"/>
    <property type="match status" value="1"/>
</dbReference>
<organism evidence="1 2">
    <name type="scientific">Paenibacillus etheri</name>
    <dbReference type="NCBI Taxonomy" id="1306852"/>
    <lineage>
        <taxon>Bacteria</taxon>
        <taxon>Bacillati</taxon>
        <taxon>Bacillota</taxon>
        <taxon>Bacilli</taxon>
        <taxon>Bacillales</taxon>
        <taxon>Paenibacillaceae</taxon>
        <taxon>Paenibacillus</taxon>
    </lineage>
</organism>
<sequence>MGIKKTLGLGVASAALGLSLIGGGTFAYFSDTAQSTATFAAGTLDLNSDPSVIVDLKDLKPGDTIKRDFKLKNDGTLDIGSILLKTTTSINDVGGNNGTNDLAKAIKVKFLVNKDKSGILPGSEEKIVWETTLADLKALTPDLVKNTGFDQIWTEASGIKAGTNDTFSVKFEFVDDGKDQNYFQKDSLKLTWDFEARQTEGSAK</sequence>
<gene>
    <name evidence="1" type="ORF">UQ64_16150</name>
</gene>
<name>A0A0W1AY58_9BACL</name>
<dbReference type="Proteomes" id="UP000054709">
    <property type="component" value="Unassembled WGS sequence"/>
</dbReference>
<keyword evidence="2" id="KW-1185">Reference proteome</keyword>
<dbReference type="GO" id="GO:0051301">
    <property type="term" value="P:cell division"/>
    <property type="evidence" value="ECO:0007669"/>
    <property type="project" value="UniProtKB-KW"/>
</dbReference>